<proteinExistence type="predicted"/>
<evidence type="ECO:0000256" key="4">
    <source>
        <dbReference type="ARBA" id="ARBA00022630"/>
    </source>
</evidence>
<dbReference type="Gene3D" id="3.10.520.10">
    <property type="entry name" value="ApbE-like domains"/>
    <property type="match status" value="1"/>
</dbReference>
<sequence>MSPHQRTVFASAATIGDMAELNERMPYRMAFPGALGTGIIVQTSQPDPGSERMRTFIDGYEAALSRFRADSTVCAMSQAAHGGHFDFPDWAAGLFDLYDLLFDATQGAIDPCVGEDLIRLGYDARYSFTVDADAWDHLGSAHGRAVWRDAVERHGSTLITSRPVSLDFGACGKGYLVDLLGRLLLAGSSSRNGTTAGAGMRFLINAGSDLLSHDDQPVAIALEDPGNPANAVGTASVDRGSFCASAPSRRRWGEAAGHRLHHLLNAIDGLPADDVMATWVYVADSTGMVSGSDAPLPRSQASGTPTPNRYPTATADGVATALFTTPAERLRERCTFACAILNADRTAAKSAGFPGAFFTK</sequence>
<dbReference type="GO" id="GO:0016740">
    <property type="term" value="F:transferase activity"/>
    <property type="evidence" value="ECO:0007669"/>
    <property type="project" value="UniProtKB-KW"/>
</dbReference>
<comment type="cofactor">
    <cofactor evidence="1">
        <name>Mg(2+)</name>
        <dbReference type="ChEBI" id="CHEBI:18420"/>
    </cofactor>
</comment>
<keyword evidence="6" id="KW-0479">Metal-binding</keyword>
<dbReference type="EC" id="2.7.1.180" evidence="2"/>
<dbReference type="InterPro" id="IPR003374">
    <property type="entry name" value="ApbE-like_sf"/>
</dbReference>
<dbReference type="GO" id="GO:0046872">
    <property type="term" value="F:metal ion binding"/>
    <property type="evidence" value="ECO:0007669"/>
    <property type="project" value="UniProtKB-KW"/>
</dbReference>
<evidence type="ECO:0000256" key="3">
    <source>
        <dbReference type="ARBA" id="ARBA00016337"/>
    </source>
</evidence>
<organism evidence="12 13">
    <name type="scientific">Bifidobacterium scardovii</name>
    <dbReference type="NCBI Taxonomy" id="158787"/>
    <lineage>
        <taxon>Bacteria</taxon>
        <taxon>Bacillati</taxon>
        <taxon>Actinomycetota</taxon>
        <taxon>Actinomycetes</taxon>
        <taxon>Bifidobacteriales</taxon>
        <taxon>Bifidobacteriaceae</taxon>
        <taxon>Bifidobacterium</taxon>
    </lineage>
</organism>
<keyword evidence="8" id="KW-0460">Magnesium</keyword>
<dbReference type="AlphaFoldDB" id="A0A087DDK5"/>
<evidence type="ECO:0000256" key="1">
    <source>
        <dbReference type="ARBA" id="ARBA00001946"/>
    </source>
</evidence>
<evidence type="ECO:0000256" key="2">
    <source>
        <dbReference type="ARBA" id="ARBA00011955"/>
    </source>
</evidence>
<dbReference type="STRING" id="158787.BSCA_0093"/>
<evidence type="ECO:0000256" key="11">
    <source>
        <dbReference type="SAM" id="MobiDB-lite"/>
    </source>
</evidence>
<gene>
    <name evidence="12" type="ORF">BSCA_0093</name>
</gene>
<evidence type="ECO:0000256" key="8">
    <source>
        <dbReference type="ARBA" id="ARBA00022842"/>
    </source>
</evidence>
<dbReference type="eggNOG" id="COG1477">
    <property type="taxonomic scope" value="Bacteria"/>
</dbReference>
<dbReference type="PANTHER" id="PTHR30040:SF2">
    <property type="entry name" value="FAD:PROTEIN FMN TRANSFERASE"/>
    <property type="match status" value="1"/>
</dbReference>
<comment type="catalytic activity">
    <reaction evidence="10">
        <text>L-threonyl-[protein] + FAD = FMN-L-threonyl-[protein] + AMP + H(+)</text>
        <dbReference type="Rhea" id="RHEA:36847"/>
        <dbReference type="Rhea" id="RHEA-COMP:11060"/>
        <dbReference type="Rhea" id="RHEA-COMP:11061"/>
        <dbReference type="ChEBI" id="CHEBI:15378"/>
        <dbReference type="ChEBI" id="CHEBI:30013"/>
        <dbReference type="ChEBI" id="CHEBI:57692"/>
        <dbReference type="ChEBI" id="CHEBI:74257"/>
        <dbReference type="ChEBI" id="CHEBI:456215"/>
        <dbReference type="EC" id="2.7.1.180"/>
    </reaction>
</comment>
<evidence type="ECO:0000256" key="6">
    <source>
        <dbReference type="ARBA" id="ARBA00022723"/>
    </source>
</evidence>
<evidence type="ECO:0000256" key="7">
    <source>
        <dbReference type="ARBA" id="ARBA00022827"/>
    </source>
</evidence>
<feature type="compositionally biased region" description="Polar residues" evidence="11">
    <location>
        <begin position="299"/>
        <end position="311"/>
    </location>
</feature>
<evidence type="ECO:0000256" key="9">
    <source>
        <dbReference type="ARBA" id="ARBA00031306"/>
    </source>
</evidence>
<dbReference type="InterPro" id="IPR024932">
    <property type="entry name" value="ApbE"/>
</dbReference>
<evidence type="ECO:0000256" key="5">
    <source>
        <dbReference type="ARBA" id="ARBA00022679"/>
    </source>
</evidence>
<dbReference type="SUPFAM" id="SSF143631">
    <property type="entry name" value="ApbE-like"/>
    <property type="match status" value="1"/>
</dbReference>
<keyword evidence="5" id="KW-0808">Transferase</keyword>
<keyword evidence="13" id="KW-1185">Reference proteome</keyword>
<evidence type="ECO:0000256" key="10">
    <source>
        <dbReference type="ARBA" id="ARBA00048540"/>
    </source>
</evidence>
<keyword evidence="12" id="KW-0449">Lipoprotein</keyword>
<protein>
    <recommendedName>
        <fullName evidence="3">FAD:protein FMN transferase</fullName>
        <ecNumber evidence="2">2.7.1.180</ecNumber>
    </recommendedName>
    <alternativeName>
        <fullName evidence="9">Flavin transferase</fullName>
    </alternativeName>
</protein>
<evidence type="ECO:0000313" key="12">
    <source>
        <dbReference type="EMBL" id="KFI93605.1"/>
    </source>
</evidence>
<dbReference type="Pfam" id="PF02424">
    <property type="entry name" value="ApbE"/>
    <property type="match status" value="1"/>
</dbReference>
<comment type="caution">
    <text evidence="12">The sequence shown here is derived from an EMBL/GenBank/DDBJ whole genome shotgun (WGS) entry which is preliminary data.</text>
</comment>
<dbReference type="EMBL" id="JGZO01000012">
    <property type="protein sequence ID" value="KFI93605.1"/>
    <property type="molecule type" value="Genomic_DNA"/>
</dbReference>
<keyword evidence="7" id="KW-0274">FAD</keyword>
<name>A0A087DDK5_9BIFI</name>
<dbReference type="PANTHER" id="PTHR30040">
    <property type="entry name" value="THIAMINE BIOSYNTHESIS LIPOPROTEIN APBE"/>
    <property type="match status" value="1"/>
</dbReference>
<evidence type="ECO:0000313" key="13">
    <source>
        <dbReference type="Proteomes" id="UP000029033"/>
    </source>
</evidence>
<reference evidence="12 13" key="1">
    <citation type="submission" date="2014-03" db="EMBL/GenBank/DDBJ databases">
        <title>Genomics of Bifidobacteria.</title>
        <authorList>
            <person name="Ventura M."/>
            <person name="Milani C."/>
            <person name="Lugli G.A."/>
        </authorList>
    </citation>
    <scope>NUCLEOTIDE SEQUENCE [LARGE SCALE GENOMIC DNA]</scope>
    <source>
        <strain evidence="12 13">LMG 21589</strain>
    </source>
</reference>
<keyword evidence="4" id="KW-0285">Flavoprotein</keyword>
<feature type="region of interest" description="Disordered" evidence="11">
    <location>
        <begin position="291"/>
        <end position="313"/>
    </location>
</feature>
<dbReference type="Proteomes" id="UP000029033">
    <property type="component" value="Unassembled WGS sequence"/>
</dbReference>
<accession>A0A087DDK5</accession>